<evidence type="ECO:0000313" key="1">
    <source>
        <dbReference type="EMBL" id="VDN43317.1"/>
    </source>
</evidence>
<evidence type="ECO:0000313" key="3">
    <source>
        <dbReference type="WBParaSite" id="GPUH_0002481101-mRNA-1"/>
    </source>
</evidence>
<keyword evidence="2" id="KW-1185">Reference proteome</keyword>
<accession>A0A183EUZ0</accession>
<dbReference type="EMBL" id="UYRT01102488">
    <property type="protein sequence ID" value="VDN43317.1"/>
    <property type="molecule type" value="Genomic_DNA"/>
</dbReference>
<reference evidence="3" key="1">
    <citation type="submission" date="2016-06" db="UniProtKB">
        <authorList>
            <consortium name="WormBaseParasite"/>
        </authorList>
    </citation>
    <scope>IDENTIFICATION</scope>
</reference>
<gene>
    <name evidence="1" type="ORF">GPUH_LOCUS24780</name>
</gene>
<dbReference type="PANTHER" id="PTHR12975">
    <property type="entry name" value="TRANSPORT PROTEIN TRAPP"/>
    <property type="match status" value="1"/>
</dbReference>
<dbReference type="OrthoDB" id="203724at2759"/>
<reference evidence="1 2" key="2">
    <citation type="submission" date="2018-11" db="EMBL/GenBank/DDBJ databases">
        <authorList>
            <consortium name="Pathogen Informatics"/>
        </authorList>
    </citation>
    <scope>NUCLEOTIDE SEQUENCE [LARGE SCALE GENOMIC DNA]</scope>
</reference>
<organism evidence="3">
    <name type="scientific">Gongylonema pulchrum</name>
    <dbReference type="NCBI Taxonomy" id="637853"/>
    <lineage>
        <taxon>Eukaryota</taxon>
        <taxon>Metazoa</taxon>
        <taxon>Ecdysozoa</taxon>
        <taxon>Nematoda</taxon>
        <taxon>Chromadorea</taxon>
        <taxon>Rhabditida</taxon>
        <taxon>Spirurina</taxon>
        <taxon>Spiruromorpha</taxon>
        <taxon>Spiruroidea</taxon>
        <taxon>Gongylonematidae</taxon>
        <taxon>Gongylonema</taxon>
    </lineage>
</organism>
<dbReference type="Proteomes" id="UP000271098">
    <property type="component" value="Unassembled WGS sequence"/>
</dbReference>
<sequence>MPYALFYELKDKDDDLFSGVLLERASVYFGQANMRRKMAFHYVLAGHRMSKAGQKQLSMECYKRALPEYLSKHWVFAEDHILYTLANESEQKEEALSWCLPLIRPKSVQHAEQQRLFLRHYLWLLKQRNSIKTTHAIITVPLVDVRNIIVIYGEHPLEVSPDVYTNVDSLVCFFFFFTYSDNFVTIDSDRIRQMLWFESESI</sequence>
<dbReference type="PANTHER" id="PTHR12975:SF6">
    <property type="entry name" value="TRAFFICKING PROTEIN PARTICLE COMPLEX SUBUNIT 8"/>
    <property type="match status" value="1"/>
</dbReference>
<protein>
    <submittedName>
        <fullName evidence="3">TPR_REGION domain-containing protein</fullName>
    </submittedName>
</protein>
<dbReference type="GO" id="GO:1990072">
    <property type="term" value="C:TRAPPIII protein complex"/>
    <property type="evidence" value="ECO:0007669"/>
    <property type="project" value="TreeGrafter"/>
</dbReference>
<name>A0A183EUZ0_9BILA</name>
<proteinExistence type="predicted"/>
<dbReference type="AlphaFoldDB" id="A0A183EUZ0"/>
<evidence type="ECO:0000313" key="2">
    <source>
        <dbReference type="Proteomes" id="UP000271098"/>
    </source>
</evidence>
<dbReference type="WBParaSite" id="GPUH_0002481101-mRNA-1">
    <property type="protein sequence ID" value="GPUH_0002481101-mRNA-1"/>
    <property type="gene ID" value="GPUH_0002481101"/>
</dbReference>
<dbReference type="InterPro" id="IPR024420">
    <property type="entry name" value="TRAPP_III_complex_Trs85"/>
</dbReference>